<dbReference type="RefSeq" id="WP_211300473.1">
    <property type="nucleotide sequence ID" value="NZ_PJMW01000002.1"/>
</dbReference>
<dbReference type="EMBL" id="PJMW01000002">
    <property type="protein sequence ID" value="PKV81978.1"/>
    <property type="molecule type" value="Genomic_DNA"/>
</dbReference>
<dbReference type="Proteomes" id="UP000233766">
    <property type="component" value="Unassembled WGS sequence"/>
</dbReference>
<evidence type="ECO:0000313" key="4">
    <source>
        <dbReference type="Proteomes" id="UP000233766"/>
    </source>
</evidence>
<dbReference type="InterPro" id="IPR000873">
    <property type="entry name" value="AMP-dep_synth/lig_dom"/>
</dbReference>
<feature type="domain" description="AMP-binding enzyme C-terminal" evidence="2">
    <location>
        <begin position="445"/>
        <end position="518"/>
    </location>
</feature>
<dbReference type="GO" id="GO:0016878">
    <property type="term" value="F:acid-thiol ligase activity"/>
    <property type="evidence" value="ECO:0007669"/>
    <property type="project" value="UniProtKB-ARBA"/>
</dbReference>
<dbReference type="InterPro" id="IPR020845">
    <property type="entry name" value="AMP-binding_CS"/>
</dbReference>
<dbReference type="Pfam" id="PF13193">
    <property type="entry name" value="AMP-binding_C"/>
    <property type="match status" value="1"/>
</dbReference>
<dbReference type="SUPFAM" id="SSF56801">
    <property type="entry name" value="Acetyl-CoA synthetase-like"/>
    <property type="match status" value="1"/>
</dbReference>
<dbReference type="InterPro" id="IPR050237">
    <property type="entry name" value="ATP-dep_AMP-bd_enzyme"/>
</dbReference>
<comment type="caution">
    <text evidence="3">The sequence shown here is derived from an EMBL/GenBank/DDBJ whole genome shotgun (WGS) entry which is preliminary data.</text>
</comment>
<dbReference type="Pfam" id="PF00501">
    <property type="entry name" value="AMP-binding"/>
    <property type="match status" value="1"/>
</dbReference>
<evidence type="ECO:0000313" key="3">
    <source>
        <dbReference type="EMBL" id="PKV81978.1"/>
    </source>
</evidence>
<reference evidence="3 4" key="1">
    <citation type="submission" date="2017-12" db="EMBL/GenBank/DDBJ databases">
        <title>Sequencing the genomes of 1000 Actinobacteria strains.</title>
        <authorList>
            <person name="Klenk H.-P."/>
        </authorList>
    </citation>
    <scope>NUCLEOTIDE SEQUENCE [LARGE SCALE GENOMIC DNA]</scope>
    <source>
        <strain evidence="3 4">DSM 44489</strain>
    </source>
</reference>
<dbReference type="PANTHER" id="PTHR43767:SF1">
    <property type="entry name" value="NONRIBOSOMAL PEPTIDE SYNTHASE PES1 (EUROFUNG)-RELATED"/>
    <property type="match status" value="1"/>
</dbReference>
<evidence type="ECO:0000259" key="2">
    <source>
        <dbReference type="Pfam" id="PF13193"/>
    </source>
</evidence>
<accession>A0A2N3VK46</accession>
<dbReference type="InterPro" id="IPR025110">
    <property type="entry name" value="AMP-bd_C"/>
</dbReference>
<protein>
    <submittedName>
        <fullName evidence="3">Acyl-CoA synthetase (AMP-forming)/AMP-acid ligase II</fullName>
    </submittedName>
</protein>
<dbReference type="PANTHER" id="PTHR43767">
    <property type="entry name" value="LONG-CHAIN-FATTY-ACID--COA LIGASE"/>
    <property type="match status" value="1"/>
</dbReference>
<dbReference type="AlphaFoldDB" id="A0A2N3VK46"/>
<dbReference type="PROSITE" id="PS00455">
    <property type="entry name" value="AMP_BINDING"/>
    <property type="match status" value="1"/>
</dbReference>
<dbReference type="InterPro" id="IPR042099">
    <property type="entry name" value="ANL_N_sf"/>
</dbReference>
<sequence length="532" mass="56472">MVNEIDIATLHEAIAAEFADEPCVIATRTLTWGQVTERTRRLAAVLRANGLGERRPDATTPPWETGQDHLGVLLYNAPEYLEAVLGAYKASVAPFNINYRYTIDELAYLLKDADPAVLVYGATFAPLVSAVLPLLPRRPLLLQVADGGAHELLDGALDYESALVAADPADGVPQSSPDDRHLGYTGGTTGMPKGVIWRCGDMVAGPYGVRGTFDEAIERARKVRGVVLPAPPFMHGAGLGIAFGGWLGGATVVIPRNPERFDAAAVVDALQTHRVTSMSIVGDAFGQPLIAELERNSRALPDLRLLVNSGAALQEGSKARLRELLPGVRITDVLGSSETGLHAKRAPGGSNRFSSKGSAVVLNDARTALLEPGAAEIGWLAQGGRIPTGYLGDPDKTSATFVTVGERRYSVPGERARLLADGGIEFLGRDATTINTGGEKVFADEVEAVLRALPGVSDALVVGRPSERWGQEVVALVQVAPDVSTDQLGAGCREHLAGYKVPKAFIMVDRIQRLDNGKTDYKWAKALAAGTQ</sequence>
<dbReference type="Gene3D" id="3.30.300.30">
    <property type="match status" value="1"/>
</dbReference>
<proteinExistence type="predicted"/>
<gene>
    <name evidence="3" type="ORF">ATK86_6461</name>
</gene>
<name>A0A2N3VK46_9NOCA</name>
<dbReference type="InterPro" id="IPR045851">
    <property type="entry name" value="AMP-bd_C_sf"/>
</dbReference>
<dbReference type="Gene3D" id="3.40.50.12780">
    <property type="entry name" value="N-terminal domain of ligase-like"/>
    <property type="match status" value="1"/>
</dbReference>
<organism evidence="3 4">
    <name type="scientific">Nocardia fluminea</name>
    <dbReference type="NCBI Taxonomy" id="134984"/>
    <lineage>
        <taxon>Bacteria</taxon>
        <taxon>Bacillati</taxon>
        <taxon>Actinomycetota</taxon>
        <taxon>Actinomycetes</taxon>
        <taxon>Mycobacteriales</taxon>
        <taxon>Nocardiaceae</taxon>
        <taxon>Nocardia</taxon>
    </lineage>
</organism>
<keyword evidence="3" id="KW-0436">Ligase</keyword>
<keyword evidence="4" id="KW-1185">Reference proteome</keyword>
<dbReference type="NCBIfam" id="NF005863">
    <property type="entry name" value="PRK07798.1"/>
    <property type="match status" value="1"/>
</dbReference>
<evidence type="ECO:0000259" key="1">
    <source>
        <dbReference type="Pfam" id="PF00501"/>
    </source>
</evidence>
<feature type="domain" description="AMP-dependent synthetase/ligase" evidence="1">
    <location>
        <begin position="14"/>
        <end position="351"/>
    </location>
</feature>